<dbReference type="PROSITE" id="PS51352">
    <property type="entry name" value="THIOREDOXIN_2"/>
    <property type="match status" value="1"/>
</dbReference>
<feature type="domain" description="Thioredoxin" evidence="1">
    <location>
        <begin position="11"/>
        <end position="127"/>
    </location>
</feature>
<evidence type="ECO:0000313" key="2">
    <source>
        <dbReference type="EMBL" id="QHT20413.1"/>
    </source>
</evidence>
<dbReference type="GO" id="GO:0003756">
    <property type="term" value="F:protein disulfide isomerase activity"/>
    <property type="evidence" value="ECO:0007669"/>
    <property type="project" value="TreeGrafter"/>
</dbReference>
<dbReference type="InterPro" id="IPR051063">
    <property type="entry name" value="PDI"/>
</dbReference>
<dbReference type="PANTHER" id="PTHR45672:SF11">
    <property type="entry name" value="PROTEIN DISULFIDE-ISOMERASE C17H9.14C"/>
    <property type="match status" value="1"/>
</dbReference>
<evidence type="ECO:0000259" key="1">
    <source>
        <dbReference type="PROSITE" id="PS51352"/>
    </source>
</evidence>
<sequence length="127" mass="13979">MTKLISILAILLILLVLLRFYINRRLEGLEGFEGSSRSIVICKAEWCGHCKNAAPEFNKLLSASPITLKDGSKATVKILDADKDKSEIGQYKVKGYPTVLVVDAGQTTEYPGPRTSDGIIDFLNSNY</sequence>
<accession>A0A6C0DVV8</accession>
<dbReference type="Gene3D" id="3.40.30.10">
    <property type="entry name" value="Glutaredoxin"/>
    <property type="match status" value="1"/>
</dbReference>
<organism evidence="2">
    <name type="scientific">viral metagenome</name>
    <dbReference type="NCBI Taxonomy" id="1070528"/>
    <lineage>
        <taxon>unclassified sequences</taxon>
        <taxon>metagenomes</taxon>
        <taxon>organismal metagenomes</taxon>
    </lineage>
</organism>
<name>A0A6C0DVV8_9ZZZZ</name>
<dbReference type="InterPro" id="IPR036249">
    <property type="entry name" value="Thioredoxin-like_sf"/>
</dbReference>
<dbReference type="PANTHER" id="PTHR45672">
    <property type="entry name" value="PROTEIN DISULFIDE-ISOMERASE C17H9.14C-RELATED"/>
    <property type="match status" value="1"/>
</dbReference>
<dbReference type="EMBL" id="MN739677">
    <property type="protein sequence ID" value="QHT20413.1"/>
    <property type="molecule type" value="Genomic_DNA"/>
</dbReference>
<dbReference type="GO" id="GO:0005783">
    <property type="term" value="C:endoplasmic reticulum"/>
    <property type="evidence" value="ECO:0007669"/>
    <property type="project" value="TreeGrafter"/>
</dbReference>
<protein>
    <recommendedName>
        <fullName evidence="1">Thioredoxin domain-containing protein</fullName>
    </recommendedName>
</protein>
<proteinExistence type="predicted"/>
<dbReference type="InterPro" id="IPR013766">
    <property type="entry name" value="Thioredoxin_domain"/>
</dbReference>
<dbReference type="SUPFAM" id="SSF52833">
    <property type="entry name" value="Thioredoxin-like"/>
    <property type="match status" value="1"/>
</dbReference>
<reference evidence="2" key="1">
    <citation type="journal article" date="2020" name="Nature">
        <title>Giant virus diversity and host interactions through global metagenomics.</title>
        <authorList>
            <person name="Schulz F."/>
            <person name="Roux S."/>
            <person name="Paez-Espino D."/>
            <person name="Jungbluth S."/>
            <person name="Walsh D.A."/>
            <person name="Denef V.J."/>
            <person name="McMahon K.D."/>
            <person name="Konstantinidis K.T."/>
            <person name="Eloe-Fadrosh E.A."/>
            <person name="Kyrpides N.C."/>
            <person name="Woyke T."/>
        </authorList>
    </citation>
    <scope>NUCLEOTIDE SEQUENCE</scope>
    <source>
        <strain evidence="2">GVMAG-M-3300023174-60</strain>
    </source>
</reference>
<dbReference type="GO" id="GO:0006457">
    <property type="term" value="P:protein folding"/>
    <property type="evidence" value="ECO:0007669"/>
    <property type="project" value="TreeGrafter"/>
</dbReference>
<dbReference type="AlphaFoldDB" id="A0A6C0DVV8"/>
<dbReference type="Pfam" id="PF00085">
    <property type="entry name" value="Thioredoxin"/>
    <property type="match status" value="1"/>
</dbReference>